<dbReference type="Proteomes" id="UP001144256">
    <property type="component" value="Unassembled WGS sequence"/>
</dbReference>
<evidence type="ECO:0000256" key="2">
    <source>
        <dbReference type="ARBA" id="ARBA00007639"/>
    </source>
</evidence>
<comment type="caution">
    <text evidence="6">The sequence shown here is derived from an EMBL/GenBank/DDBJ whole genome shotgun (WGS) entry which is preliminary data.</text>
</comment>
<dbReference type="GO" id="GO:0030246">
    <property type="term" value="F:carbohydrate binding"/>
    <property type="evidence" value="ECO:0007669"/>
    <property type="project" value="UniProtKB-ARBA"/>
</dbReference>
<dbReference type="EMBL" id="BRLB01000028">
    <property type="protein sequence ID" value="GKX32200.1"/>
    <property type="molecule type" value="Genomic_DNA"/>
</dbReference>
<dbReference type="GO" id="GO:0030313">
    <property type="term" value="C:cell envelope"/>
    <property type="evidence" value="ECO:0007669"/>
    <property type="project" value="UniProtKB-SubCell"/>
</dbReference>
<dbReference type="SUPFAM" id="SSF53822">
    <property type="entry name" value="Periplasmic binding protein-like I"/>
    <property type="match status" value="1"/>
</dbReference>
<accession>A0A9W5YDP7</accession>
<dbReference type="Gene3D" id="3.40.50.2300">
    <property type="match status" value="2"/>
</dbReference>
<organism evidence="6 7">
    <name type="scientific">Vallitalea longa</name>
    <dbReference type="NCBI Taxonomy" id="2936439"/>
    <lineage>
        <taxon>Bacteria</taxon>
        <taxon>Bacillati</taxon>
        <taxon>Bacillota</taxon>
        <taxon>Clostridia</taxon>
        <taxon>Lachnospirales</taxon>
        <taxon>Vallitaleaceae</taxon>
        <taxon>Vallitalea</taxon>
    </lineage>
</organism>
<dbReference type="PROSITE" id="PS51257">
    <property type="entry name" value="PROKAR_LIPOPROTEIN"/>
    <property type="match status" value="1"/>
</dbReference>
<proteinExistence type="inferred from homology"/>
<evidence type="ECO:0000256" key="1">
    <source>
        <dbReference type="ARBA" id="ARBA00004196"/>
    </source>
</evidence>
<evidence type="ECO:0000256" key="3">
    <source>
        <dbReference type="ARBA" id="ARBA00022729"/>
    </source>
</evidence>
<dbReference type="InterPro" id="IPR028082">
    <property type="entry name" value="Peripla_BP_I"/>
</dbReference>
<evidence type="ECO:0000313" key="6">
    <source>
        <dbReference type="EMBL" id="GKX32200.1"/>
    </source>
</evidence>
<dbReference type="RefSeq" id="WP_281819649.1">
    <property type="nucleotide sequence ID" value="NZ_BRLB01000028.1"/>
</dbReference>
<keyword evidence="7" id="KW-1185">Reference proteome</keyword>
<evidence type="ECO:0000313" key="7">
    <source>
        <dbReference type="Proteomes" id="UP001144256"/>
    </source>
</evidence>
<dbReference type="AlphaFoldDB" id="A0A9W5YDP7"/>
<dbReference type="CDD" id="cd01536">
    <property type="entry name" value="PBP1_ABC_sugar_binding-like"/>
    <property type="match status" value="1"/>
</dbReference>
<evidence type="ECO:0000259" key="5">
    <source>
        <dbReference type="Pfam" id="PF13407"/>
    </source>
</evidence>
<comment type="similarity">
    <text evidence="2">Belongs to the bacterial solute-binding protein 2 family.</text>
</comment>
<feature type="signal peptide" evidence="4">
    <location>
        <begin position="1"/>
        <end position="19"/>
    </location>
</feature>
<feature type="domain" description="Periplasmic binding protein" evidence="5">
    <location>
        <begin position="51"/>
        <end position="307"/>
    </location>
</feature>
<keyword evidence="3 4" id="KW-0732">Signal</keyword>
<dbReference type="Pfam" id="PF13407">
    <property type="entry name" value="Peripla_BP_4"/>
    <property type="match status" value="1"/>
</dbReference>
<dbReference type="InterPro" id="IPR025997">
    <property type="entry name" value="SBP_2_dom"/>
</dbReference>
<feature type="chain" id="PRO_5040769255" evidence="4">
    <location>
        <begin position="20"/>
        <end position="337"/>
    </location>
</feature>
<evidence type="ECO:0000256" key="4">
    <source>
        <dbReference type="SAM" id="SignalP"/>
    </source>
</evidence>
<protein>
    <submittedName>
        <fullName evidence="6">Sugar ABC transporter substrate-binding protein</fullName>
    </submittedName>
</protein>
<gene>
    <name evidence="6" type="ORF">SH1V18_46800</name>
</gene>
<reference evidence="6" key="1">
    <citation type="submission" date="2022-06" db="EMBL/GenBank/DDBJ databases">
        <title>Vallitalea longa sp. nov., an anaerobic bacterium isolated from marine sediment.</title>
        <authorList>
            <person name="Hirano S."/>
            <person name="Terahara T."/>
            <person name="Mori K."/>
            <person name="Hamada M."/>
            <person name="Matsumoto R."/>
            <person name="Kobayashi T."/>
        </authorList>
    </citation>
    <scope>NUCLEOTIDE SEQUENCE</scope>
    <source>
        <strain evidence="6">SH18-1</strain>
    </source>
</reference>
<sequence length="337" mass="36779">MKKILVVTLIVSMITFMFAGCQSSEKDSKTDDGTKVTEEKDTKDADKPYKVAFIARAQADSFAAWLANSVMEEADKYDNITVDVFDGQASDDTENSLIENAITNKYDAIIIQPNNGEAQRPYAEKAVKAGIVTITTNARIDDIEGASSVDADPYEQAKVNAVAALDQIPENANVVVLKGPPGNFHADKRYESWKTEFLDKRPDVKVVGDEIANWNKDEAMNYMETWIQANDKIDAIIAMNDNMAAGALEAVKGNDKFKDILAYGVDGTAEAALLIKDGLMTSTCLQSAYDLAEALLDTANKLLTGEEEQIDIDIDCPLINSDNVDDTIEMHKKAGAL</sequence>
<dbReference type="PANTHER" id="PTHR46847:SF1">
    <property type="entry name" value="D-ALLOSE-BINDING PERIPLASMIC PROTEIN-RELATED"/>
    <property type="match status" value="1"/>
</dbReference>
<dbReference type="PANTHER" id="PTHR46847">
    <property type="entry name" value="D-ALLOSE-BINDING PERIPLASMIC PROTEIN-RELATED"/>
    <property type="match status" value="1"/>
</dbReference>
<comment type="subcellular location">
    <subcellularLocation>
        <location evidence="1">Cell envelope</location>
    </subcellularLocation>
</comment>
<name>A0A9W5YDP7_9FIRM</name>